<evidence type="ECO:0000313" key="2">
    <source>
        <dbReference type="Proteomes" id="UP001190700"/>
    </source>
</evidence>
<reference evidence="1 2" key="1">
    <citation type="journal article" date="2015" name="Genome Biol. Evol.">
        <title>Comparative Genomics of a Bacterivorous Green Alga Reveals Evolutionary Causalities and Consequences of Phago-Mixotrophic Mode of Nutrition.</title>
        <authorList>
            <person name="Burns J.A."/>
            <person name="Paasch A."/>
            <person name="Narechania A."/>
            <person name="Kim E."/>
        </authorList>
    </citation>
    <scope>NUCLEOTIDE SEQUENCE [LARGE SCALE GENOMIC DNA]</scope>
    <source>
        <strain evidence="1 2">PLY_AMNH</strain>
    </source>
</reference>
<gene>
    <name evidence="1" type="ORF">CYMTET_27704</name>
</gene>
<evidence type="ECO:0000313" key="1">
    <source>
        <dbReference type="EMBL" id="KAK3263491.1"/>
    </source>
</evidence>
<dbReference type="Proteomes" id="UP001190700">
    <property type="component" value="Unassembled WGS sequence"/>
</dbReference>
<comment type="caution">
    <text evidence="1">The sequence shown here is derived from an EMBL/GenBank/DDBJ whole genome shotgun (WGS) entry which is preliminary data.</text>
</comment>
<dbReference type="AlphaFoldDB" id="A0AAE0KWN4"/>
<protein>
    <submittedName>
        <fullName evidence="1">Uncharacterized protein</fullName>
    </submittedName>
</protein>
<accession>A0AAE0KWN4</accession>
<dbReference type="EMBL" id="LGRX02015398">
    <property type="protein sequence ID" value="KAK3263491.1"/>
    <property type="molecule type" value="Genomic_DNA"/>
</dbReference>
<name>A0AAE0KWN4_9CHLO</name>
<sequence>MEQVNDVMAQAVQLGVLSIPLSTFLEAREFIRRVRGYAVGATSTVTPASDVVTVEVILISMALLSLHPKYFYIQTKFYLKLRTFLKGPRASARSLNNKEMCAASMQRHSEVRQEILQRVPDYAKQGKLPGVAALMAAEEDRCLDSGEAGFALDEVEPEETVRWSQDS</sequence>
<keyword evidence="2" id="KW-1185">Reference proteome</keyword>
<proteinExistence type="predicted"/>
<organism evidence="1 2">
    <name type="scientific">Cymbomonas tetramitiformis</name>
    <dbReference type="NCBI Taxonomy" id="36881"/>
    <lineage>
        <taxon>Eukaryota</taxon>
        <taxon>Viridiplantae</taxon>
        <taxon>Chlorophyta</taxon>
        <taxon>Pyramimonadophyceae</taxon>
        <taxon>Pyramimonadales</taxon>
        <taxon>Pyramimonadaceae</taxon>
        <taxon>Cymbomonas</taxon>
    </lineage>
</organism>